<dbReference type="AlphaFoldDB" id="A0AAD9DSF6"/>
<accession>A0AAD9DSF6</accession>
<evidence type="ECO:0000313" key="1">
    <source>
        <dbReference type="EMBL" id="KAK1791044.1"/>
    </source>
</evidence>
<proteinExistence type="predicted"/>
<sequence length="215" mass="23082">MTQHFPCYRLDGMYGPVAIICRKPRVFSGPVLVPPYQLPGKEGSSASLPPQTPKRLQTALQAKRQKQTRRLKVQILRHSQPGACVSRNARLPRITWLGPPLAVGGFSFVATPAHTCTSSFVNQQRETQVQICTGLERVDGTSRISVLPTCTDSICDSIACHAAGSSGPRGHHLTCSGSLTGVKGHSSRWCGGCLLSVKPLLSKVEAAAEVSEELL</sequence>
<dbReference type="EMBL" id="JAROKS010000020">
    <property type="protein sequence ID" value="KAK1791044.1"/>
    <property type="molecule type" value="Genomic_DNA"/>
</dbReference>
<gene>
    <name evidence="1" type="ORF">P4O66_002088</name>
</gene>
<reference evidence="1" key="1">
    <citation type="submission" date="2023-03" db="EMBL/GenBank/DDBJ databases">
        <title>Electrophorus voltai genome.</title>
        <authorList>
            <person name="Bian C."/>
        </authorList>
    </citation>
    <scope>NUCLEOTIDE SEQUENCE</scope>
    <source>
        <strain evidence="1">CB-2022</strain>
        <tissue evidence="1">Muscle</tissue>
    </source>
</reference>
<keyword evidence="2" id="KW-1185">Reference proteome</keyword>
<evidence type="ECO:0000313" key="2">
    <source>
        <dbReference type="Proteomes" id="UP001239994"/>
    </source>
</evidence>
<comment type="caution">
    <text evidence="1">The sequence shown here is derived from an EMBL/GenBank/DDBJ whole genome shotgun (WGS) entry which is preliminary data.</text>
</comment>
<protein>
    <submittedName>
        <fullName evidence="1">Uncharacterized protein</fullName>
    </submittedName>
</protein>
<name>A0AAD9DSF6_9TELE</name>
<dbReference type="Proteomes" id="UP001239994">
    <property type="component" value="Unassembled WGS sequence"/>
</dbReference>
<organism evidence="1 2">
    <name type="scientific">Electrophorus voltai</name>
    <dbReference type="NCBI Taxonomy" id="2609070"/>
    <lineage>
        <taxon>Eukaryota</taxon>
        <taxon>Metazoa</taxon>
        <taxon>Chordata</taxon>
        <taxon>Craniata</taxon>
        <taxon>Vertebrata</taxon>
        <taxon>Euteleostomi</taxon>
        <taxon>Actinopterygii</taxon>
        <taxon>Neopterygii</taxon>
        <taxon>Teleostei</taxon>
        <taxon>Ostariophysi</taxon>
        <taxon>Gymnotiformes</taxon>
        <taxon>Gymnotoidei</taxon>
        <taxon>Gymnotidae</taxon>
        <taxon>Electrophorus</taxon>
    </lineage>
</organism>